<keyword evidence="1" id="KW-0472">Membrane</keyword>
<reference evidence="2" key="1">
    <citation type="submission" date="2019-10" db="EMBL/GenBank/DDBJ databases">
        <title>Conservation and host-specific expression of non-tandemly repeated heterogenous ribosome RNA gene in arbuscular mycorrhizal fungi.</title>
        <authorList>
            <person name="Maeda T."/>
            <person name="Kobayashi Y."/>
            <person name="Nakagawa T."/>
            <person name="Ezawa T."/>
            <person name="Yamaguchi K."/>
            <person name="Bino T."/>
            <person name="Nishimoto Y."/>
            <person name="Shigenobu S."/>
            <person name="Kawaguchi M."/>
        </authorList>
    </citation>
    <scope>NUCLEOTIDE SEQUENCE</scope>
    <source>
        <strain evidence="2">HR1</strain>
    </source>
</reference>
<name>A0A8H3MBT0_9GLOM</name>
<accession>A0A8H3MBT0</accession>
<evidence type="ECO:0000256" key="1">
    <source>
        <dbReference type="SAM" id="Phobius"/>
    </source>
</evidence>
<dbReference type="AlphaFoldDB" id="A0A8H3MBT0"/>
<protein>
    <submittedName>
        <fullName evidence="2">Uncharacterized protein</fullName>
    </submittedName>
</protein>
<organism evidence="2 3">
    <name type="scientific">Rhizophagus clarus</name>
    <dbReference type="NCBI Taxonomy" id="94130"/>
    <lineage>
        <taxon>Eukaryota</taxon>
        <taxon>Fungi</taxon>
        <taxon>Fungi incertae sedis</taxon>
        <taxon>Mucoromycota</taxon>
        <taxon>Glomeromycotina</taxon>
        <taxon>Glomeromycetes</taxon>
        <taxon>Glomerales</taxon>
        <taxon>Glomeraceae</taxon>
        <taxon>Rhizophagus</taxon>
    </lineage>
</organism>
<comment type="caution">
    <text evidence="2">The sequence shown here is derived from an EMBL/GenBank/DDBJ whole genome shotgun (WGS) entry which is preliminary data.</text>
</comment>
<proteinExistence type="predicted"/>
<sequence length="147" mass="17258">MSGEGSSPAAVNSRTEITYKPKDIKDREFRLKHLKRITEINLNLVRDSRSDLYLTLFLCVFAIIIGIIFLTLRGLQYCTMNQLEEYGNLNNVLKEALFIYDYILHWGYIFFGVESYVILVIHQMKHFISIYLNHLFLANPAMIQIKY</sequence>
<feature type="transmembrane region" description="Helical" evidence="1">
    <location>
        <begin position="103"/>
        <end position="121"/>
    </location>
</feature>
<keyword evidence="1" id="KW-0812">Transmembrane</keyword>
<dbReference type="Proteomes" id="UP000615446">
    <property type="component" value="Unassembled WGS sequence"/>
</dbReference>
<gene>
    <name evidence="2" type="ORF">RCL2_002936400</name>
</gene>
<evidence type="ECO:0000313" key="3">
    <source>
        <dbReference type="Proteomes" id="UP000615446"/>
    </source>
</evidence>
<keyword evidence="1" id="KW-1133">Transmembrane helix</keyword>
<feature type="transmembrane region" description="Helical" evidence="1">
    <location>
        <begin position="52"/>
        <end position="72"/>
    </location>
</feature>
<dbReference type="EMBL" id="BLAL01000319">
    <property type="protein sequence ID" value="GET03015.1"/>
    <property type="molecule type" value="Genomic_DNA"/>
</dbReference>
<evidence type="ECO:0000313" key="2">
    <source>
        <dbReference type="EMBL" id="GET03015.1"/>
    </source>
</evidence>